<proteinExistence type="predicted"/>
<keyword evidence="4" id="KW-1185">Reference proteome</keyword>
<dbReference type="GO" id="GO:0003677">
    <property type="term" value="F:DNA binding"/>
    <property type="evidence" value="ECO:0007669"/>
    <property type="project" value="InterPro"/>
</dbReference>
<name>W7CYK2_9LIST</name>
<evidence type="ECO:0000256" key="1">
    <source>
        <dbReference type="ARBA" id="ARBA00023172"/>
    </source>
</evidence>
<dbReference type="Gene3D" id="1.10.443.10">
    <property type="entry name" value="Intergrase catalytic core"/>
    <property type="match status" value="1"/>
</dbReference>
<organism evidence="3 4">
    <name type="scientific">Brochothrix campestris FSL F6-1037</name>
    <dbReference type="NCBI Taxonomy" id="1265861"/>
    <lineage>
        <taxon>Bacteria</taxon>
        <taxon>Bacillati</taxon>
        <taxon>Bacillota</taxon>
        <taxon>Bacilli</taxon>
        <taxon>Bacillales</taxon>
        <taxon>Listeriaceae</taxon>
        <taxon>Brochothrix</taxon>
    </lineage>
</organism>
<dbReference type="STRING" id="1265861.BCAMP_04242"/>
<dbReference type="PANTHER" id="PTHR30349">
    <property type="entry name" value="PHAGE INTEGRASE-RELATED"/>
    <property type="match status" value="1"/>
</dbReference>
<dbReference type="InterPro" id="IPR050090">
    <property type="entry name" value="Tyrosine_recombinase_XerCD"/>
</dbReference>
<comment type="caution">
    <text evidence="3">The sequence shown here is derived from an EMBL/GenBank/DDBJ whole genome shotgun (WGS) entry which is preliminary data.</text>
</comment>
<dbReference type="PROSITE" id="PS51898">
    <property type="entry name" value="TYR_RECOMBINASE"/>
    <property type="match status" value="1"/>
</dbReference>
<evidence type="ECO:0000259" key="2">
    <source>
        <dbReference type="PROSITE" id="PS51898"/>
    </source>
</evidence>
<dbReference type="Proteomes" id="UP000019243">
    <property type="component" value="Unassembled WGS sequence"/>
</dbReference>
<dbReference type="RefSeq" id="WP_051456871.1">
    <property type="nucleotide sequence ID" value="NZ_AODH01000015.1"/>
</dbReference>
<accession>W7CYK2</accession>
<dbReference type="CDD" id="cd01189">
    <property type="entry name" value="INT_ICEBs1_C_like"/>
    <property type="match status" value="1"/>
</dbReference>
<gene>
    <name evidence="3" type="ORF">BCAMP_04242</name>
</gene>
<protein>
    <submittedName>
        <fullName evidence="3">Putative phage integrase</fullName>
    </submittedName>
</protein>
<evidence type="ECO:0000313" key="3">
    <source>
        <dbReference type="EMBL" id="EUJ40796.1"/>
    </source>
</evidence>
<dbReference type="PATRIC" id="fig|1265861.3.peg.834"/>
<dbReference type="Pfam" id="PF00589">
    <property type="entry name" value="Phage_integrase"/>
    <property type="match status" value="1"/>
</dbReference>
<dbReference type="InterPro" id="IPR013762">
    <property type="entry name" value="Integrase-like_cat_sf"/>
</dbReference>
<dbReference type="PANTHER" id="PTHR30349:SF64">
    <property type="entry name" value="PROPHAGE INTEGRASE INTD-RELATED"/>
    <property type="match status" value="1"/>
</dbReference>
<dbReference type="InterPro" id="IPR011010">
    <property type="entry name" value="DNA_brk_join_enz"/>
</dbReference>
<feature type="domain" description="Tyr recombinase" evidence="2">
    <location>
        <begin position="1"/>
        <end position="178"/>
    </location>
</feature>
<dbReference type="GO" id="GO:0006310">
    <property type="term" value="P:DNA recombination"/>
    <property type="evidence" value="ECO:0007669"/>
    <property type="project" value="UniProtKB-KW"/>
</dbReference>
<dbReference type="EMBL" id="AODH01000015">
    <property type="protein sequence ID" value="EUJ40796.1"/>
    <property type="molecule type" value="Genomic_DNA"/>
</dbReference>
<dbReference type="InterPro" id="IPR002104">
    <property type="entry name" value="Integrase_catalytic"/>
</dbReference>
<sequence length="187" mass="21525">MLFASFRLLAFTGLRKSELHALRWSDIIENQSIIVNKSLTTIKRIQYIADTKSKSSNRIIDIDQKTMDILNKWKLIQQARYAKVNDNHLIFTRDIPLKGVKDVAFDADYLNRALRKITTDHQLDKITIHGFRHTHASLLFESGATIKEVQDRLGHANSEITLQIYTHVSTDQKRKTASALSEYIDSD</sequence>
<dbReference type="SUPFAM" id="SSF56349">
    <property type="entry name" value="DNA breaking-rejoining enzymes"/>
    <property type="match status" value="1"/>
</dbReference>
<dbReference type="GO" id="GO:0015074">
    <property type="term" value="P:DNA integration"/>
    <property type="evidence" value="ECO:0007669"/>
    <property type="project" value="InterPro"/>
</dbReference>
<dbReference type="AlphaFoldDB" id="W7CYK2"/>
<dbReference type="OrthoDB" id="2432698at2"/>
<evidence type="ECO:0000313" key="4">
    <source>
        <dbReference type="Proteomes" id="UP000019243"/>
    </source>
</evidence>
<keyword evidence="1" id="KW-0233">DNA recombination</keyword>
<reference evidence="3 4" key="1">
    <citation type="submission" date="2012-12" db="EMBL/GenBank/DDBJ databases">
        <title>Novel taxa of Listeriaceae from agricultural environments in the United States.</title>
        <authorList>
            <person name="den Bakker H.C."/>
            <person name="Allred A."/>
            <person name="Warchocki S."/>
            <person name="Wright E.M."/>
            <person name="Burrell A."/>
            <person name="Nightingale K.K."/>
            <person name="Kephart D."/>
            <person name="Wiedmann M."/>
        </authorList>
    </citation>
    <scope>NUCLEOTIDE SEQUENCE [LARGE SCALE GENOMIC DNA]</scope>
    <source>
        <strain evidence="3 4">FSL F6-1037</strain>
    </source>
</reference>